<dbReference type="Proteomes" id="UP000481153">
    <property type="component" value="Unassembled WGS sequence"/>
</dbReference>
<dbReference type="PROSITE" id="PS50096">
    <property type="entry name" value="IQ"/>
    <property type="match status" value="2"/>
</dbReference>
<evidence type="ECO:0000256" key="1">
    <source>
        <dbReference type="SAM" id="Coils"/>
    </source>
</evidence>
<dbReference type="EMBL" id="VJMJ01000001">
    <property type="protein sequence ID" value="KAF0745683.1"/>
    <property type="molecule type" value="Genomic_DNA"/>
</dbReference>
<dbReference type="Gene3D" id="1.25.40.10">
    <property type="entry name" value="Tetratricopeptide repeat domain"/>
    <property type="match status" value="1"/>
</dbReference>
<name>A0A6G0XYW0_9STRA</name>
<accession>A0A6G0XYW0</accession>
<feature type="coiled-coil region" evidence="1">
    <location>
        <begin position="811"/>
        <end position="844"/>
    </location>
</feature>
<keyword evidence="1" id="KW-0175">Coiled coil</keyword>
<reference evidence="2 3" key="1">
    <citation type="submission" date="2019-07" db="EMBL/GenBank/DDBJ databases">
        <title>Genomics analysis of Aphanomyces spp. identifies a new class of oomycete effector associated with host adaptation.</title>
        <authorList>
            <person name="Gaulin E."/>
        </authorList>
    </citation>
    <scope>NUCLEOTIDE SEQUENCE [LARGE SCALE GENOMIC DNA]</scope>
    <source>
        <strain evidence="2 3">ATCC 201684</strain>
    </source>
</reference>
<dbReference type="Pfam" id="PF00612">
    <property type="entry name" value="IQ"/>
    <property type="match status" value="1"/>
</dbReference>
<dbReference type="SMART" id="SM00015">
    <property type="entry name" value="IQ"/>
    <property type="match status" value="2"/>
</dbReference>
<evidence type="ECO:0000313" key="3">
    <source>
        <dbReference type="Proteomes" id="UP000481153"/>
    </source>
</evidence>
<comment type="caution">
    <text evidence="2">The sequence shown here is derived from an EMBL/GenBank/DDBJ whole genome shotgun (WGS) entry which is preliminary data.</text>
</comment>
<sequence>MDESKAAIALDAILARESLATMQELFHALTLDDLCALASFPSHPHRTVHLLLAMVYLILHDNHDGCTTTFYMLTWAFLRENLLARSKQLFQQLHVHHHRRFQVTSPVVVHLCLLYLQEPAFRIDALRRVSVIAAALASWVILCFTTHIKRQASPLSRHSRHRSMSTVSQSCRMVIRLHSHPFELCLARIQCSSNEVIVSLVSPAGAALPTITLRRSDDRLFHELFASVASFPRLAFMSWMQQIFQHSLAIEPWIQLPARVAVRLYFVLVTPPHVIGLGLLIVDATMTLRACRLAFQAHSSIHDTVFYYRGTRVPRHMETKLDARRILPIGVLIHPRSSSFSSDSLKLLFHLQCSLAATQCALPTVKLPIVQFCELPHMLIDDETTKVQLQSLLQIWTAKGYVSVLEMRRETLVKQLDLELLDPPQYIDPFKRTNQERKYYNTDMLPKLNFVKTQLDETKMKQLSIPEKSASQPGDQSSKRRRCIPHFAYISLEQIHASVAGVRYRCGLAEPLPEDDDGLGNIEPGTILRLESGDELQVETPWIKAKCAFEATSKRIVHSVRSMVWSVVDVQFDKRPQWLHDIQLHVRHLTIEFKWSPLKYDFFRVPLAYSIPEQLLEATIWSRHVNWTPYVEKTQCNDMIDARFADLCASFPSASDYIDSVKFSKFIRDCNITAKNLPMGSLDGVFHRHAMMRFQMDLEGFRAAILLVVQHLNQKTRVPRFDDPCLEFFLVYMIMSPSMRSIWEQTIDSYRLAAKMKALDALAMKICAVTRIQATYRGSVIYSQFKDHWVWVRRRRRAATCIISCFKMLNCMRRLEELKRLEAIARALEAEREAKRRKEEAKRLFLLRCHVNIQVWARYQMWRKQRVCRLYPEWFAHKQRMRTRKRLFMTRLACQVGGRLLLVSVFRSHIDQAKDPKFHMELYNPVNSTTFDLDVHESTMQEICASSIDHNEADMTNLRSRLIAVLHRVYFNNIIRRFKIHPSETRSAHGRELSRRACRTSNKYVVASIFLNSYQIELVKYTPSSCVYTKSTMDVVFVYRVLQANLSSLTWQCCGLAFDSSCSDLMQCRRVVGHALSCPFNTNVGDFQNALIRVATNGTTFPAVTTEESHTYVVEIPVDPRQPKMSPAAIAIQKMWRGYNARHLFSLLLPSNFDAYVESGHVCYYSHRTGHRFRSPPFTSYVRVAYLPPRDEWLPQYDHASIYYFNPARGVTSWFNLDSATLKVQRAFRMRRQWAIGTINLKCIVNALTFHTLTSRLSSPEELLRQALHHHTITHKFDKAINSYETLLEASPDHEPVASAGLAILLVATGRPPRQKNLIRANILLEKARQLDADLTATRALEDTCFRWAAMLAPTNAMTLAIYAVFIEEIVRDIDRAEALYRRSLAISPDHEATLENYSRLVQERRPSGLYAFAGPGSVAHHRAYVLSTHGAWQHLHDRQTDSRFWYHLTTKQLRWNAPEELSLSDDS</sequence>
<organism evidence="2 3">
    <name type="scientific">Aphanomyces euteiches</name>
    <dbReference type="NCBI Taxonomy" id="100861"/>
    <lineage>
        <taxon>Eukaryota</taxon>
        <taxon>Sar</taxon>
        <taxon>Stramenopiles</taxon>
        <taxon>Oomycota</taxon>
        <taxon>Saprolegniomycetes</taxon>
        <taxon>Saprolegniales</taxon>
        <taxon>Verrucalvaceae</taxon>
        <taxon>Aphanomyces</taxon>
    </lineage>
</organism>
<dbReference type="CDD" id="cd23767">
    <property type="entry name" value="IQCD"/>
    <property type="match status" value="1"/>
</dbReference>
<evidence type="ECO:0000313" key="2">
    <source>
        <dbReference type="EMBL" id="KAF0745683.1"/>
    </source>
</evidence>
<dbReference type="InterPro" id="IPR011990">
    <property type="entry name" value="TPR-like_helical_dom_sf"/>
</dbReference>
<dbReference type="Gene3D" id="1.10.238.10">
    <property type="entry name" value="EF-hand"/>
    <property type="match status" value="1"/>
</dbReference>
<dbReference type="SUPFAM" id="SSF48452">
    <property type="entry name" value="TPR-like"/>
    <property type="match status" value="1"/>
</dbReference>
<dbReference type="VEuPathDB" id="FungiDB:AeMF1_001385"/>
<keyword evidence="3" id="KW-1185">Reference proteome</keyword>
<proteinExistence type="predicted"/>
<dbReference type="InterPro" id="IPR000048">
    <property type="entry name" value="IQ_motif_EF-hand-BS"/>
</dbReference>
<dbReference type="Gene3D" id="1.20.920.20">
    <property type="match status" value="1"/>
</dbReference>
<gene>
    <name evidence="2" type="ORF">Ae201684_000134</name>
</gene>
<protein>
    <submittedName>
        <fullName evidence="2">Uncharacterized protein</fullName>
    </submittedName>
</protein>